<gene>
    <name evidence="1" type="ORF">KUCAC02_003849</name>
</gene>
<comment type="caution">
    <text evidence="1">The sequence shown here is derived from an EMBL/GenBank/DDBJ whole genome shotgun (WGS) entry which is preliminary data.</text>
</comment>
<dbReference type="EMBL" id="CM043798">
    <property type="protein sequence ID" value="KAI4814661.1"/>
    <property type="molecule type" value="Genomic_DNA"/>
</dbReference>
<organism evidence="1 2">
    <name type="scientific">Chaenocephalus aceratus</name>
    <name type="common">Blackfin icefish</name>
    <name type="synonym">Chaenichthys aceratus</name>
    <dbReference type="NCBI Taxonomy" id="36190"/>
    <lineage>
        <taxon>Eukaryota</taxon>
        <taxon>Metazoa</taxon>
        <taxon>Chordata</taxon>
        <taxon>Craniata</taxon>
        <taxon>Vertebrata</taxon>
        <taxon>Euteleostomi</taxon>
        <taxon>Actinopterygii</taxon>
        <taxon>Neopterygii</taxon>
        <taxon>Teleostei</taxon>
        <taxon>Neoteleostei</taxon>
        <taxon>Acanthomorphata</taxon>
        <taxon>Eupercaria</taxon>
        <taxon>Perciformes</taxon>
        <taxon>Notothenioidei</taxon>
        <taxon>Channichthyidae</taxon>
        <taxon>Chaenocephalus</taxon>
    </lineage>
</organism>
<accession>A0ACB9WNH5</accession>
<evidence type="ECO:0000313" key="1">
    <source>
        <dbReference type="EMBL" id="KAI4814661.1"/>
    </source>
</evidence>
<name>A0ACB9WNH5_CHAAC</name>
<evidence type="ECO:0000313" key="2">
    <source>
        <dbReference type="Proteomes" id="UP001057452"/>
    </source>
</evidence>
<sequence length="36" mass="4139">MCFSKSTFNQEDALCWSYGLITKALSFNEVYCVLLL</sequence>
<protein>
    <submittedName>
        <fullName evidence="1">Uncharacterized protein</fullName>
    </submittedName>
</protein>
<dbReference type="Proteomes" id="UP001057452">
    <property type="component" value="Chromosome 14"/>
</dbReference>
<keyword evidence="2" id="KW-1185">Reference proteome</keyword>
<proteinExistence type="predicted"/>
<reference evidence="1" key="1">
    <citation type="submission" date="2022-05" db="EMBL/GenBank/DDBJ databases">
        <title>Chromosome-level genome of Chaenocephalus aceratus.</title>
        <authorList>
            <person name="Park H."/>
        </authorList>
    </citation>
    <scope>NUCLEOTIDE SEQUENCE</scope>
    <source>
        <strain evidence="1">KU_202001</strain>
    </source>
</reference>